<evidence type="ECO:0008006" key="5">
    <source>
        <dbReference type="Google" id="ProtNLM"/>
    </source>
</evidence>
<feature type="transmembrane region" description="Helical" evidence="2">
    <location>
        <begin position="185"/>
        <end position="206"/>
    </location>
</feature>
<keyword evidence="2" id="KW-1133">Transmembrane helix</keyword>
<feature type="compositionally biased region" description="Basic and acidic residues" evidence="1">
    <location>
        <begin position="334"/>
        <end position="344"/>
    </location>
</feature>
<feature type="compositionally biased region" description="Polar residues" evidence="1">
    <location>
        <begin position="290"/>
        <end position="333"/>
    </location>
</feature>
<dbReference type="RefSeq" id="WP_093317795.1">
    <property type="nucleotide sequence ID" value="NZ_FOHV01000004.1"/>
</dbReference>
<dbReference type="InterPro" id="IPR047774">
    <property type="entry name" value="SrfA-like"/>
</dbReference>
<dbReference type="OrthoDB" id="5448848at2"/>
<dbReference type="NCBIfam" id="NF040486">
    <property type="entry name" value="SrfA_fam"/>
    <property type="match status" value="1"/>
</dbReference>
<protein>
    <recommendedName>
        <fullName evidence="5">Virulence factor</fullName>
    </recommendedName>
</protein>
<keyword evidence="4" id="KW-1185">Reference proteome</keyword>
<dbReference type="AlphaFoldDB" id="A0A1H9ZQT7"/>
<evidence type="ECO:0000313" key="4">
    <source>
        <dbReference type="Proteomes" id="UP000242642"/>
    </source>
</evidence>
<keyword evidence="2" id="KW-0472">Membrane</keyword>
<dbReference type="EMBL" id="FOHV01000004">
    <property type="protein sequence ID" value="SES84058.1"/>
    <property type="molecule type" value="Genomic_DNA"/>
</dbReference>
<reference evidence="4" key="1">
    <citation type="submission" date="2016-10" db="EMBL/GenBank/DDBJ databases">
        <authorList>
            <person name="Varghese N."/>
            <person name="Submissions S."/>
        </authorList>
    </citation>
    <scope>NUCLEOTIDE SEQUENCE [LARGE SCALE GENOMIC DNA]</scope>
    <source>
        <strain evidence="4">DSM 18579</strain>
    </source>
</reference>
<gene>
    <name evidence="3" type="ORF">SAMN02583745_00654</name>
</gene>
<keyword evidence="2" id="KW-0812">Transmembrane</keyword>
<name>A0A1H9ZQT7_9GAMM</name>
<feature type="region of interest" description="Disordered" evidence="1">
    <location>
        <begin position="290"/>
        <end position="400"/>
    </location>
</feature>
<proteinExistence type="predicted"/>
<evidence type="ECO:0000256" key="1">
    <source>
        <dbReference type="SAM" id="MobiDB-lite"/>
    </source>
</evidence>
<accession>A0A1H9ZQT7</accession>
<evidence type="ECO:0000313" key="3">
    <source>
        <dbReference type="EMBL" id="SES84058.1"/>
    </source>
</evidence>
<dbReference type="STRING" id="1123402.SAMN02583745_00654"/>
<sequence length="518" mass="56132">MNKILLRSHSLNDFQPIGEHGKPVYQSAIQLRETLRLRGRLRASESLAIPQMNEAGDRIDWYSAFPGNVVPWSSASESERSMALLQLEKIHEELIEVSEALLGSEKKEQALFASLLQKARQFPDSTHIYLVDGRPVVTFWGFLNNLESIRFNPLDCLASPPVKSPLAATPPPVVDEPLIIKRTNWFWWLLLLLLLLLLLIGGYFLYKHLTAPDLTMPSPTLTTPDITIPDTNLPDIKVPELELPEVQLPDVTLPEVIVPDGSLPNISLPNVTLPEIGVGEGTINQLTGQETTSQNLDETNRSAPEQAEENSTSADDNSSNEAQSEDTTPPQQQDESKADPKEESTSEPANQTPPELGASDGETEGESSSKEGEAPPMQGEQQKPEEAIPTEQPKPLSIPESAKATEGTDFLNGAWKATGGIQDAKTGKPLALTYDFKEGAGKAQVTRSDGVVCEGTVSAGLKSGELGINNQSVANCTDGSTYSLPEIVCTQEGGVNATCKGQYENGTNFPINMKTTTN</sequence>
<organism evidence="3 4">
    <name type="scientific">Thorsellia anophelis DSM 18579</name>
    <dbReference type="NCBI Taxonomy" id="1123402"/>
    <lineage>
        <taxon>Bacteria</taxon>
        <taxon>Pseudomonadati</taxon>
        <taxon>Pseudomonadota</taxon>
        <taxon>Gammaproteobacteria</taxon>
        <taxon>Enterobacterales</taxon>
        <taxon>Thorselliaceae</taxon>
        <taxon>Thorsellia</taxon>
    </lineage>
</organism>
<evidence type="ECO:0000256" key="2">
    <source>
        <dbReference type="SAM" id="Phobius"/>
    </source>
</evidence>
<dbReference type="Proteomes" id="UP000242642">
    <property type="component" value="Unassembled WGS sequence"/>
</dbReference>